<keyword evidence="2" id="KW-0732">Signal</keyword>
<evidence type="ECO:0000313" key="4">
    <source>
        <dbReference type="Proteomes" id="UP000011919"/>
    </source>
</evidence>
<dbReference type="InterPro" id="IPR042100">
    <property type="entry name" value="Bug_dom1"/>
</dbReference>
<dbReference type="PIRSF" id="PIRSF017082">
    <property type="entry name" value="YflP"/>
    <property type="match status" value="1"/>
</dbReference>
<dbReference type="Gene3D" id="3.40.190.10">
    <property type="entry name" value="Periplasmic binding protein-like II"/>
    <property type="match status" value="1"/>
</dbReference>
<dbReference type="EMBL" id="AOFT01000004">
    <property type="protein sequence ID" value="EMR06999.1"/>
    <property type="molecule type" value="Genomic_DNA"/>
</dbReference>
<protein>
    <submittedName>
        <fullName evidence="3">Argininosuccinate lyase</fullName>
    </submittedName>
</protein>
<dbReference type="Pfam" id="PF03401">
    <property type="entry name" value="TctC"/>
    <property type="match status" value="1"/>
</dbReference>
<evidence type="ECO:0000313" key="3">
    <source>
        <dbReference type="EMBL" id="EMR06999.1"/>
    </source>
</evidence>
<feature type="signal peptide" evidence="2">
    <location>
        <begin position="1"/>
        <end position="25"/>
    </location>
</feature>
<dbReference type="RefSeq" id="WP_008298095.1">
    <property type="nucleotide sequence ID" value="NZ_AOFT01000004.1"/>
</dbReference>
<dbReference type="eggNOG" id="COG3181">
    <property type="taxonomic scope" value="Bacteria"/>
</dbReference>
<reference evidence="3 4" key="1">
    <citation type="journal article" date="2013" name="Genome Announc.">
        <title>Draft Genome Sequence of Bhargavaea cecembensis Strain DSE10T, Isolated from a Deep-Sea Sediment Sample Collected at a Depth of 5,904 m from the Chagos-Laccadive Ridge System in the Indian Ocean.</title>
        <authorList>
            <person name="Shivaji S."/>
            <person name="Ara S."/>
            <person name="Begum Z."/>
            <person name="Ruth M."/>
            <person name="Singh A."/>
            <person name="Kumar Pinnaka A."/>
        </authorList>
    </citation>
    <scope>NUCLEOTIDE SEQUENCE [LARGE SCALE GENOMIC DNA]</scope>
    <source>
        <strain evidence="3 4">DSE10</strain>
    </source>
</reference>
<dbReference type="AlphaFoldDB" id="M7P919"/>
<name>M7P919_9BACL</name>
<dbReference type="GO" id="GO:0016829">
    <property type="term" value="F:lyase activity"/>
    <property type="evidence" value="ECO:0007669"/>
    <property type="project" value="UniProtKB-KW"/>
</dbReference>
<sequence length="331" mass="35599">MKGIWKKITFGAAAIALAAGLGACAESDQAEGESNSSSGYPEKPIEVIVPAGAGGDTDLNTRIMAKAMEDELGKPLVVTNVTGAGGTTGTQKVKDAKPDGYTVLAFHNSMLLNKIYGLADYTYSDLKVAGVGVLDQSNTFVVSKDSKFKNVEEMIDYAKENPKKVTVATEVGSMTYMQILQIQEETGVEFNIVDVGGASDKITALLGGRVDIVPTSLGLVQGYLESGDFVALGVMAEERLEDAPDIPTFQEQGVDLVVDKVFLWAFPADTPDEIVATFTEAMSKAVESKEYQEEIKKSWLNPTYLNPEEASKKLSEVEAEYQELHELTEGQ</sequence>
<comment type="caution">
    <text evidence="3">The sequence shown here is derived from an EMBL/GenBank/DDBJ whole genome shotgun (WGS) entry which is preliminary data.</text>
</comment>
<keyword evidence="3" id="KW-0456">Lyase</keyword>
<keyword evidence="4" id="KW-1185">Reference proteome</keyword>
<dbReference type="OrthoDB" id="9780943at2"/>
<dbReference type="PROSITE" id="PS51257">
    <property type="entry name" value="PROKAR_LIPOPROTEIN"/>
    <property type="match status" value="1"/>
</dbReference>
<dbReference type="Gene3D" id="3.40.190.150">
    <property type="entry name" value="Bordetella uptake gene, domain 1"/>
    <property type="match status" value="1"/>
</dbReference>
<organism evidence="3 4">
    <name type="scientific">Bhargavaea cecembensis DSE10</name>
    <dbReference type="NCBI Taxonomy" id="1235279"/>
    <lineage>
        <taxon>Bacteria</taxon>
        <taxon>Bacillati</taxon>
        <taxon>Bacillota</taxon>
        <taxon>Bacilli</taxon>
        <taxon>Bacillales</taxon>
        <taxon>Caryophanaceae</taxon>
        <taxon>Bhargavaea</taxon>
    </lineage>
</organism>
<feature type="chain" id="PRO_5039286963" evidence="2">
    <location>
        <begin position="26"/>
        <end position="331"/>
    </location>
</feature>
<evidence type="ECO:0000256" key="1">
    <source>
        <dbReference type="ARBA" id="ARBA00006987"/>
    </source>
</evidence>
<proteinExistence type="inferred from homology"/>
<dbReference type="PATRIC" id="fig|1235279.3.peg.1135"/>
<dbReference type="InterPro" id="IPR005064">
    <property type="entry name" value="BUG"/>
</dbReference>
<dbReference type="PANTHER" id="PTHR42928:SF5">
    <property type="entry name" value="BLR1237 PROTEIN"/>
    <property type="match status" value="1"/>
</dbReference>
<dbReference type="CDD" id="cd07012">
    <property type="entry name" value="PBP2_Bug_TTT"/>
    <property type="match status" value="1"/>
</dbReference>
<evidence type="ECO:0000256" key="2">
    <source>
        <dbReference type="SAM" id="SignalP"/>
    </source>
</evidence>
<dbReference type="STRING" id="1235279.C772_01135"/>
<dbReference type="SUPFAM" id="SSF53850">
    <property type="entry name" value="Periplasmic binding protein-like II"/>
    <property type="match status" value="1"/>
</dbReference>
<dbReference type="PANTHER" id="PTHR42928">
    <property type="entry name" value="TRICARBOXYLATE-BINDING PROTEIN"/>
    <property type="match status" value="1"/>
</dbReference>
<comment type="similarity">
    <text evidence="1">Belongs to the UPF0065 (bug) family.</text>
</comment>
<gene>
    <name evidence="3" type="ORF">C772_01135</name>
</gene>
<dbReference type="Proteomes" id="UP000011919">
    <property type="component" value="Unassembled WGS sequence"/>
</dbReference>
<accession>M7P919</accession>